<keyword evidence="1" id="KW-0812">Transmembrane</keyword>
<dbReference type="Ensembl" id="ENSPKIT00000027766.1">
    <property type="protein sequence ID" value="ENSPKIP00000003800.1"/>
    <property type="gene ID" value="ENSPKIG00000021141.1"/>
</dbReference>
<evidence type="ECO:0000259" key="2">
    <source>
        <dbReference type="Pfam" id="PF06789"/>
    </source>
</evidence>
<sequence>FVDGVLEKHVTPMTLKPKIKRNPLYSDMQTAESWESRKSKPSWTVQEYDRHPVHSHLSDYLKEDPKDLSFWLEDLYTPGYDSLLKRKEAEQRRNKMCKMAALVIVSVLAVIIIITVPVVVTKN</sequence>
<accession>A0A3B3QDW2</accession>
<dbReference type="Pfam" id="PF06789">
    <property type="entry name" value="MINAR1_C"/>
    <property type="match status" value="1"/>
</dbReference>
<dbReference type="InterPro" id="IPR009626">
    <property type="entry name" value="MINAR1-like_C"/>
</dbReference>
<evidence type="ECO:0000256" key="1">
    <source>
        <dbReference type="SAM" id="Phobius"/>
    </source>
</evidence>
<keyword evidence="4" id="KW-1185">Reference proteome</keyword>
<evidence type="ECO:0000313" key="3">
    <source>
        <dbReference type="Ensembl" id="ENSPKIP00000003800.1"/>
    </source>
</evidence>
<name>A0A3B3QDW2_9TELE</name>
<evidence type="ECO:0000313" key="4">
    <source>
        <dbReference type="Proteomes" id="UP000261540"/>
    </source>
</evidence>
<reference evidence="3" key="1">
    <citation type="submission" date="2025-08" db="UniProtKB">
        <authorList>
            <consortium name="Ensembl"/>
        </authorList>
    </citation>
    <scope>IDENTIFICATION</scope>
</reference>
<dbReference type="GeneTree" id="ENSGT00530000063851"/>
<keyword evidence="1" id="KW-0472">Membrane</keyword>
<keyword evidence="1" id="KW-1133">Transmembrane helix</keyword>
<feature type="domain" description="Major intrinsically disordered Notch2-binding receptor 1-like C-terminal" evidence="2">
    <location>
        <begin position="2"/>
        <end position="121"/>
    </location>
</feature>
<dbReference type="AlphaFoldDB" id="A0A3B3QDW2"/>
<dbReference type="GO" id="GO:0012505">
    <property type="term" value="C:endomembrane system"/>
    <property type="evidence" value="ECO:0007669"/>
    <property type="project" value="UniProtKB-SubCell"/>
</dbReference>
<protein>
    <submittedName>
        <fullName evidence="3">Membrane integral NOTCH2 associated receptor 2</fullName>
    </submittedName>
</protein>
<reference evidence="3" key="2">
    <citation type="submission" date="2025-09" db="UniProtKB">
        <authorList>
            <consortium name="Ensembl"/>
        </authorList>
    </citation>
    <scope>IDENTIFICATION</scope>
</reference>
<dbReference type="Proteomes" id="UP000261540">
    <property type="component" value="Unplaced"/>
</dbReference>
<feature type="transmembrane region" description="Helical" evidence="1">
    <location>
        <begin position="99"/>
        <end position="120"/>
    </location>
</feature>
<organism evidence="3 4">
    <name type="scientific">Paramormyrops kingsleyae</name>
    <dbReference type="NCBI Taxonomy" id="1676925"/>
    <lineage>
        <taxon>Eukaryota</taxon>
        <taxon>Metazoa</taxon>
        <taxon>Chordata</taxon>
        <taxon>Craniata</taxon>
        <taxon>Vertebrata</taxon>
        <taxon>Euteleostomi</taxon>
        <taxon>Actinopterygii</taxon>
        <taxon>Neopterygii</taxon>
        <taxon>Teleostei</taxon>
        <taxon>Osteoglossocephala</taxon>
        <taxon>Osteoglossomorpha</taxon>
        <taxon>Osteoglossiformes</taxon>
        <taxon>Mormyridae</taxon>
        <taxon>Paramormyrops</taxon>
    </lineage>
</organism>
<proteinExistence type="predicted"/>
<dbReference type="GO" id="GO:0042632">
    <property type="term" value="P:cholesterol homeostasis"/>
    <property type="evidence" value="ECO:0007669"/>
    <property type="project" value="Ensembl"/>
</dbReference>